<dbReference type="Proteomes" id="UP001171620">
    <property type="component" value="Unassembled WGS sequence"/>
</dbReference>
<evidence type="ECO:0000256" key="1">
    <source>
        <dbReference type="SAM" id="MobiDB-lite"/>
    </source>
</evidence>
<evidence type="ECO:0000313" key="2">
    <source>
        <dbReference type="EMBL" id="MDN7799819.1"/>
    </source>
</evidence>
<reference evidence="2" key="1">
    <citation type="submission" date="2023-07" db="EMBL/GenBank/DDBJ databases">
        <title>A collection of bacterial strains from the Burkholderia cepacia Research Laboratory and Repository.</title>
        <authorList>
            <person name="Lipuma J."/>
            <person name="Spilker T."/>
            <person name="Caverly L."/>
        </authorList>
    </citation>
    <scope>NUCLEOTIDE SEQUENCE</scope>
    <source>
        <strain evidence="2">AU44268</strain>
    </source>
</reference>
<proteinExistence type="predicted"/>
<sequence>MAHQALAPLQMTQAKKLKHPEEKWRGNLIRRAKKYLARKPDTTQ</sequence>
<evidence type="ECO:0000313" key="3">
    <source>
        <dbReference type="Proteomes" id="UP001171620"/>
    </source>
</evidence>
<feature type="region of interest" description="Disordered" evidence="1">
    <location>
        <begin position="1"/>
        <end position="23"/>
    </location>
</feature>
<gene>
    <name evidence="2" type="ORF">QZM33_33370</name>
</gene>
<dbReference type="RefSeq" id="WP_268989802.1">
    <property type="nucleotide sequence ID" value="NZ_CADFEV010000063.1"/>
</dbReference>
<accession>A0AAW7TCK1</accession>
<dbReference type="EMBL" id="JAUJRV010000057">
    <property type="protein sequence ID" value="MDN7799819.1"/>
    <property type="molecule type" value="Genomic_DNA"/>
</dbReference>
<dbReference type="AlphaFoldDB" id="A0AAW7TCK1"/>
<comment type="caution">
    <text evidence="2">The sequence shown here is derived from an EMBL/GenBank/DDBJ whole genome shotgun (WGS) entry which is preliminary data.</text>
</comment>
<name>A0AAW7TCK1_BURVI</name>
<protein>
    <recommendedName>
        <fullName evidence="4">Transposase</fullName>
    </recommendedName>
</protein>
<evidence type="ECO:0008006" key="4">
    <source>
        <dbReference type="Google" id="ProtNLM"/>
    </source>
</evidence>
<organism evidence="2 3">
    <name type="scientific">Burkholderia vietnamiensis</name>
    <dbReference type="NCBI Taxonomy" id="60552"/>
    <lineage>
        <taxon>Bacteria</taxon>
        <taxon>Pseudomonadati</taxon>
        <taxon>Pseudomonadota</taxon>
        <taxon>Betaproteobacteria</taxon>
        <taxon>Burkholderiales</taxon>
        <taxon>Burkholderiaceae</taxon>
        <taxon>Burkholderia</taxon>
        <taxon>Burkholderia cepacia complex</taxon>
    </lineage>
</organism>